<dbReference type="InterPro" id="IPR002545">
    <property type="entry name" value="CheW-lke_dom"/>
</dbReference>
<dbReference type="EMBL" id="CP104562">
    <property type="protein sequence ID" value="UXH76771.1"/>
    <property type="molecule type" value="Genomic_DNA"/>
</dbReference>
<dbReference type="InterPro" id="IPR036890">
    <property type="entry name" value="HATPase_C_sf"/>
</dbReference>
<dbReference type="Pfam" id="PF01584">
    <property type="entry name" value="CheW"/>
    <property type="match status" value="1"/>
</dbReference>
<evidence type="ECO:0000256" key="8">
    <source>
        <dbReference type="SAM" id="MobiDB-lite"/>
    </source>
</evidence>
<reference evidence="12" key="1">
    <citation type="submission" date="2022-10" db="EMBL/GenBank/DDBJ databases">
        <title>Characterization and whole genome sequencing of a new Roseateles species, isolated from fresh water.</title>
        <authorList>
            <person name="Guliayeva D.Y."/>
            <person name="Akhremchuk A.E."/>
            <person name="Sikolenko M.A."/>
            <person name="Valentovich L.N."/>
            <person name="Sidarenka A.V."/>
        </authorList>
    </citation>
    <scope>NUCLEOTIDE SEQUENCE</scope>
    <source>
        <strain evidence="12">BIM B-1768</strain>
    </source>
</reference>
<evidence type="ECO:0000256" key="6">
    <source>
        <dbReference type="ARBA" id="ARBA00023012"/>
    </source>
</evidence>
<dbReference type="InterPro" id="IPR051315">
    <property type="entry name" value="Bact_Chemotaxis_CheA"/>
</dbReference>
<evidence type="ECO:0000313" key="13">
    <source>
        <dbReference type="Proteomes" id="UP001064933"/>
    </source>
</evidence>
<dbReference type="Pfam" id="PF02895">
    <property type="entry name" value="H-kinase_dim"/>
    <property type="match status" value="1"/>
</dbReference>
<evidence type="ECO:0000313" key="12">
    <source>
        <dbReference type="EMBL" id="UXH76771.1"/>
    </source>
</evidence>
<dbReference type="InterPro" id="IPR003594">
    <property type="entry name" value="HATPase_dom"/>
</dbReference>
<dbReference type="CDD" id="cd00088">
    <property type="entry name" value="HPT"/>
    <property type="match status" value="1"/>
</dbReference>
<feature type="region of interest" description="Disordered" evidence="8">
    <location>
        <begin position="132"/>
        <end position="154"/>
    </location>
</feature>
<dbReference type="InterPro" id="IPR008207">
    <property type="entry name" value="Sig_transdc_His_kin_Hpt_dom"/>
</dbReference>
<dbReference type="SMART" id="SM00073">
    <property type="entry name" value="HPT"/>
    <property type="match status" value="1"/>
</dbReference>
<feature type="modified residue" description="Phosphohistidine" evidence="7">
    <location>
        <position position="44"/>
    </location>
</feature>
<dbReference type="Proteomes" id="UP001064933">
    <property type="component" value="Chromosome"/>
</dbReference>
<evidence type="ECO:0000256" key="3">
    <source>
        <dbReference type="ARBA" id="ARBA00022553"/>
    </source>
</evidence>
<keyword evidence="5" id="KW-0418">Kinase</keyword>
<dbReference type="Pfam" id="PF01627">
    <property type="entry name" value="Hpt"/>
    <property type="match status" value="1"/>
</dbReference>
<evidence type="ECO:0000256" key="1">
    <source>
        <dbReference type="ARBA" id="ARBA00000085"/>
    </source>
</evidence>
<dbReference type="Gene3D" id="1.10.287.560">
    <property type="entry name" value="Histidine kinase CheA-like, homodimeric domain"/>
    <property type="match status" value="1"/>
</dbReference>
<dbReference type="Gene3D" id="3.30.565.10">
    <property type="entry name" value="Histidine kinase-like ATPase, C-terminal domain"/>
    <property type="match status" value="1"/>
</dbReference>
<feature type="compositionally biased region" description="Low complexity" evidence="8">
    <location>
        <begin position="376"/>
        <end position="387"/>
    </location>
</feature>
<dbReference type="EC" id="2.7.13.3" evidence="2"/>
<evidence type="ECO:0000256" key="5">
    <source>
        <dbReference type="ARBA" id="ARBA00022777"/>
    </source>
</evidence>
<protein>
    <recommendedName>
        <fullName evidence="2">histidine kinase</fullName>
        <ecNumber evidence="2">2.7.13.3</ecNumber>
    </recommendedName>
</protein>
<feature type="domain" description="HPt" evidence="11">
    <location>
        <begin position="1"/>
        <end position="101"/>
    </location>
</feature>
<sequence length="797" mass="85555">MSALLDQFLAESTEALEGIGELLLSLEAQPDDTELMSRLFRLVHTLKGNSGLFDFPEMTRVLHAGEDLMDAVRSGRVGYSSALADRLLAAMDLVGRMCRAIEAGDAHGNSLAADSLHHAQALRALLVAETAGPPAADTAPSPPRADTPAAGPDLHRVPASALEQARLQADGGHALHWVIYRPSPECFYQGEDPMHQARQCPGLVWGGVLARAPWPPLSALDAFQCMLDFELLLAASREEIEAHFRYVAEQIEVHALPSPLHLSADGRVTRAEDVSVLARMLAAQRAVLALSAETAWSDARVASVAEALAACLGAQALTATEAGPADEARKDDLHAALHQALQQALQQAQAQRRAQPLLDWMDRAFPSVLPAEGTAGAAASEALTSTGPSEPGSDLPAASTRQDDSGPAKTLRVDQVKIDRLMNLIGEMVVAKNGVPYLAQRAETVYGVRELSREIRAQHAVISRICDEMQDAIMQVRMLPVSFVFQRFPRLVRDISHRLGKEVQLQMSGQDTAADKNIIEALGDPLVHLIRNSLDHGLETPEQRLAAGKPRSGTLRIDARQDNDRVLIDISDDGAGIDPERVKRKALERGLVDAASLERMTDTEAIQLVFAPGFSTADAISDLSGRGVGMDVVRSAVAQVKGSLSLDSVKGQGTRVRISLPLSMAVSQVMTILSGGQCFGVPMDLVVETVRVHRDALRPLRQHQVTVLRDRVVPLRSLNDLLGLPAPALCNDAQEHAVLVVRVGQELLGLLIDDFEGTQAIILKPLTGVLASLRAFAGSALRGDGSVLMVLNLQELL</sequence>
<feature type="domain" description="CheW-like" evidence="10">
    <location>
        <begin position="666"/>
        <end position="797"/>
    </location>
</feature>
<gene>
    <name evidence="12" type="ORF">N4261_17240</name>
</gene>
<evidence type="ECO:0000259" key="10">
    <source>
        <dbReference type="PROSITE" id="PS50851"/>
    </source>
</evidence>
<feature type="domain" description="Histidine kinase" evidence="9">
    <location>
        <begin position="462"/>
        <end position="664"/>
    </location>
</feature>
<feature type="compositionally biased region" description="Basic and acidic residues" evidence="8">
    <location>
        <begin position="401"/>
        <end position="411"/>
    </location>
</feature>
<dbReference type="PRINTS" id="PR00344">
    <property type="entry name" value="BCTRLSENSOR"/>
</dbReference>
<dbReference type="Gene3D" id="1.20.120.160">
    <property type="entry name" value="HPT domain"/>
    <property type="match status" value="1"/>
</dbReference>
<dbReference type="InterPro" id="IPR005467">
    <property type="entry name" value="His_kinase_dom"/>
</dbReference>
<dbReference type="SMART" id="SM01231">
    <property type="entry name" value="H-kinase_dim"/>
    <property type="match status" value="1"/>
</dbReference>
<dbReference type="Pfam" id="PF02518">
    <property type="entry name" value="HATPase_c"/>
    <property type="match status" value="1"/>
</dbReference>
<dbReference type="PROSITE" id="PS50894">
    <property type="entry name" value="HPT"/>
    <property type="match status" value="1"/>
</dbReference>
<dbReference type="PROSITE" id="PS50109">
    <property type="entry name" value="HIS_KIN"/>
    <property type="match status" value="1"/>
</dbReference>
<dbReference type="InterPro" id="IPR036061">
    <property type="entry name" value="CheW-like_dom_sf"/>
</dbReference>
<evidence type="ECO:0000259" key="11">
    <source>
        <dbReference type="PROSITE" id="PS50894"/>
    </source>
</evidence>
<comment type="catalytic activity">
    <reaction evidence="1">
        <text>ATP + protein L-histidine = ADP + protein N-phospho-L-histidine.</text>
        <dbReference type="EC" id="2.7.13.3"/>
    </reaction>
</comment>
<name>A0ABY6AU77_9BURK</name>
<evidence type="ECO:0000259" key="9">
    <source>
        <dbReference type="PROSITE" id="PS50109"/>
    </source>
</evidence>
<dbReference type="InterPro" id="IPR004358">
    <property type="entry name" value="Sig_transdc_His_kin-like_C"/>
</dbReference>
<keyword evidence="4" id="KW-0808">Transferase</keyword>
<proteinExistence type="predicted"/>
<dbReference type="PROSITE" id="PS50851">
    <property type="entry name" value="CHEW"/>
    <property type="match status" value="1"/>
</dbReference>
<dbReference type="InterPro" id="IPR037006">
    <property type="entry name" value="CheA-like_homodim_sf"/>
</dbReference>
<evidence type="ECO:0000256" key="7">
    <source>
        <dbReference type="PROSITE-ProRule" id="PRU00110"/>
    </source>
</evidence>
<dbReference type="SUPFAM" id="SSF55874">
    <property type="entry name" value="ATPase domain of HSP90 chaperone/DNA topoisomerase II/histidine kinase"/>
    <property type="match status" value="1"/>
</dbReference>
<dbReference type="RefSeq" id="WP_261756508.1">
    <property type="nucleotide sequence ID" value="NZ_CP104562.2"/>
</dbReference>
<dbReference type="PANTHER" id="PTHR43395:SF1">
    <property type="entry name" value="CHEMOTAXIS PROTEIN CHEA"/>
    <property type="match status" value="1"/>
</dbReference>
<dbReference type="InterPro" id="IPR004105">
    <property type="entry name" value="CheA-like_dim"/>
</dbReference>
<dbReference type="SMART" id="SM00260">
    <property type="entry name" value="CheW"/>
    <property type="match status" value="1"/>
</dbReference>
<evidence type="ECO:0000256" key="4">
    <source>
        <dbReference type="ARBA" id="ARBA00022679"/>
    </source>
</evidence>
<organism evidence="12 13">
    <name type="scientific">Roseateles amylovorans</name>
    <dbReference type="NCBI Taxonomy" id="2978473"/>
    <lineage>
        <taxon>Bacteria</taxon>
        <taxon>Pseudomonadati</taxon>
        <taxon>Pseudomonadota</taxon>
        <taxon>Betaproteobacteria</taxon>
        <taxon>Burkholderiales</taxon>
        <taxon>Sphaerotilaceae</taxon>
        <taxon>Roseateles</taxon>
    </lineage>
</organism>
<dbReference type="Gene3D" id="2.30.30.40">
    <property type="entry name" value="SH3 Domains"/>
    <property type="match status" value="1"/>
</dbReference>
<accession>A0ABY6AU77</accession>
<dbReference type="SMART" id="SM00387">
    <property type="entry name" value="HATPase_c"/>
    <property type="match status" value="1"/>
</dbReference>
<dbReference type="InterPro" id="IPR036641">
    <property type="entry name" value="HPT_dom_sf"/>
</dbReference>
<dbReference type="PANTHER" id="PTHR43395">
    <property type="entry name" value="SENSOR HISTIDINE KINASE CHEA"/>
    <property type="match status" value="1"/>
</dbReference>
<dbReference type="SUPFAM" id="SSF47226">
    <property type="entry name" value="Histidine-containing phosphotransfer domain, HPT domain"/>
    <property type="match status" value="1"/>
</dbReference>
<evidence type="ECO:0000256" key="2">
    <source>
        <dbReference type="ARBA" id="ARBA00012438"/>
    </source>
</evidence>
<keyword evidence="13" id="KW-1185">Reference proteome</keyword>
<dbReference type="SUPFAM" id="SSF50341">
    <property type="entry name" value="CheW-like"/>
    <property type="match status" value="1"/>
</dbReference>
<feature type="region of interest" description="Disordered" evidence="8">
    <location>
        <begin position="376"/>
        <end position="411"/>
    </location>
</feature>
<dbReference type="InterPro" id="IPR036097">
    <property type="entry name" value="HisK_dim/P_sf"/>
</dbReference>
<keyword evidence="6" id="KW-0902">Two-component regulatory system</keyword>
<keyword evidence="3 7" id="KW-0597">Phosphoprotein</keyword>
<dbReference type="SUPFAM" id="SSF47384">
    <property type="entry name" value="Homodimeric domain of signal transducing histidine kinase"/>
    <property type="match status" value="1"/>
</dbReference>
<dbReference type="CDD" id="cd16916">
    <property type="entry name" value="HATPase_CheA-like"/>
    <property type="match status" value="1"/>
</dbReference>